<dbReference type="GO" id="GO:0005737">
    <property type="term" value="C:cytoplasm"/>
    <property type="evidence" value="ECO:0007669"/>
    <property type="project" value="UniProtKB-SubCell"/>
</dbReference>
<dbReference type="SUPFAM" id="SSF46689">
    <property type="entry name" value="Homeodomain-like"/>
    <property type="match status" value="1"/>
</dbReference>
<dbReference type="PANTHER" id="PTHR42713">
    <property type="entry name" value="HISTIDINE KINASE-RELATED"/>
    <property type="match status" value="1"/>
</dbReference>
<keyword evidence="7" id="KW-0804">Transcription</keyword>
<dbReference type="GO" id="GO:0000160">
    <property type="term" value="P:phosphorelay signal transduction system"/>
    <property type="evidence" value="ECO:0007669"/>
    <property type="project" value="UniProtKB-KW"/>
</dbReference>
<feature type="domain" description="HTH araC/xylS-type" evidence="9">
    <location>
        <begin position="299"/>
        <end position="398"/>
    </location>
</feature>
<evidence type="ECO:0000256" key="5">
    <source>
        <dbReference type="ARBA" id="ARBA00023015"/>
    </source>
</evidence>
<dbReference type="GO" id="GO:0003700">
    <property type="term" value="F:DNA-binding transcription factor activity"/>
    <property type="evidence" value="ECO:0007669"/>
    <property type="project" value="InterPro"/>
</dbReference>
<dbReference type="Gene3D" id="1.10.10.60">
    <property type="entry name" value="Homeodomain-like"/>
    <property type="match status" value="2"/>
</dbReference>
<keyword evidence="6" id="KW-0238">DNA-binding</keyword>
<dbReference type="PROSITE" id="PS01124">
    <property type="entry name" value="HTH_ARAC_FAMILY_2"/>
    <property type="match status" value="1"/>
</dbReference>
<dbReference type="CDD" id="cd17536">
    <property type="entry name" value="REC_YesN-like"/>
    <property type="match status" value="1"/>
</dbReference>
<comment type="caution">
    <text evidence="11">The sequence shown here is derived from an EMBL/GenBank/DDBJ whole genome shotgun (WGS) entry which is preliminary data.</text>
</comment>
<keyword evidence="2" id="KW-0963">Cytoplasm</keyword>
<dbReference type="InterPro" id="IPR009057">
    <property type="entry name" value="Homeodomain-like_sf"/>
</dbReference>
<dbReference type="InterPro" id="IPR018062">
    <property type="entry name" value="HTH_AraC-typ_CS"/>
</dbReference>
<evidence type="ECO:0000259" key="9">
    <source>
        <dbReference type="PROSITE" id="PS01124"/>
    </source>
</evidence>
<dbReference type="SMART" id="SM00342">
    <property type="entry name" value="HTH_ARAC"/>
    <property type="match status" value="1"/>
</dbReference>
<evidence type="ECO:0000256" key="7">
    <source>
        <dbReference type="ARBA" id="ARBA00023163"/>
    </source>
</evidence>
<dbReference type="InterPro" id="IPR051552">
    <property type="entry name" value="HptR"/>
</dbReference>
<accession>A0A1V4HLI9</accession>
<dbReference type="PRINTS" id="PR00032">
    <property type="entry name" value="HTHARAC"/>
</dbReference>
<feature type="domain" description="Response regulatory" evidence="10">
    <location>
        <begin position="3"/>
        <end position="120"/>
    </location>
</feature>
<dbReference type="Pfam" id="PF12833">
    <property type="entry name" value="HTH_18"/>
    <property type="match status" value="1"/>
</dbReference>
<keyword evidence="5" id="KW-0805">Transcription regulation</keyword>
<dbReference type="Gene3D" id="3.40.50.2300">
    <property type="match status" value="1"/>
</dbReference>
<dbReference type="PROSITE" id="PS50110">
    <property type="entry name" value="RESPONSE_REGULATORY"/>
    <property type="match status" value="1"/>
</dbReference>
<proteinExistence type="predicted"/>
<evidence type="ECO:0000256" key="1">
    <source>
        <dbReference type="ARBA" id="ARBA00004496"/>
    </source>
</evidence>
<dbReference type="Proteomes" id="UP000190626">
    <property type="component" value="Unassembled WGS sequence"/>
</dbReference>
<organism evidence="11 12">
    <name type="scientific">Paenibacillus ferrarius</name>
    <dbReference type="NCBI Taxonomy" id="1469647"/>
    <lineage>
        <taxon>Bacteria</taxon>
        <taxon>Bacillati</taxon>
        <taxon>Bacillota</taxon>
        <taxon>Bacilli</taxon>
        <taxon>Bacillales</taxon>
        <taxon>Paenibacillaceae</taxon>
        <taxon>Paenibacillus</taxon>
    </lineage>
</organism>
<dbReference type="AlphaFoldDB" id="A0A1V4HLI9"/>
<dbReference type="PANTHER" id="PTHR42713:SF3">
    <property type="entry name" value="TRANSCRIPTIONAL REGULATORY PROTEIN HPTR"/>
    <property type="match status" value="1"/>
</dbReference>
<keyword evidence="4" id="KW-0902">Two-component regulatory system</keyword>
<dbReference type="STRING" id="1469647.BC351_23585"/>
<evidence type="ECO:0000256" key="3">
    <source>
        <dbReference type="ARBA" id="ARBA00022553"/>
    </source>
</evidence>
<evidence type="ECO:0000259" key="10">
    <source>
        <dbReference type="PROSITE" id="PS50110"/>
    </source>
</evidence>
<keyword evidence="3 8" id="KW-0597">Phosphoprotein</keyword>
<protein>
    <recommendedName>
        <fullName evidence="13">DNA-binding response regulator</fullName>
    </recommendedName>
</protein>
<evidence type="ECO:0000256" key="2">
    <source>
        <dbReference type="ARBA" id="ARBA00022490"/>
    </source>
</evidence>
<dbReference type="Pfam" id="PF00072">
    <property type="entry name" value="Response_reg"/>
    <property type="match status" value="1"/>
</dbReference>
<comment type="subcellular location">
    <subcellularLocation>
        <location evidence="1">Cytoplasm</location>
    </subcellularLocation>
</comment>
<dbReference type="SUPFAM" id="SSF52172">
    <property type="entry name" value="CheY-like"/>
    <property type="match status" value="1"/>
</dbReference>
<dbReference type="InterPro" id="IPR011006">
    <property type="entry name" value="CheY-like_superfamily"/>
</dbReference>
<keyword evidence="12" id="KW-1185">Reference proteome</keyword>
<dbReference type="InterPro" id="IPR001789">
    <property type="entry name" value="Sig_transdc_resp-reg_receiver"/>
</dbReference>
<reference evidence="12" key="1">
    <citation type="submission" date="2016-07" db="EMBL/GenBank/DDBJ databases">
        <authorList>
            <person name="Florea S."/>
            <person name="Webb J.S."/>
            <person name="Jaromczyk J."/>
            <person name="Schardl C.L."/>
        </authorList>
    </citation>
    <scope>NUCLEOTIDE SEQUENCE [LARGE SCALE GENOMIC DNA]</scope>
    <source>
        <strain evidence="12">CY1</strain>
    </source>
</reference>
<evidence type="ECO:0000256" key="4">
    <source>
        <dbReference type="ARBA" id="ARBA00023012"/>
    </source>
</evidence>
<dbReference type="InterPro" id="IPR018060">
    <property type="entry name" value="HTH_AraC"/>
</dbReference>
<sequence>MWKLMIADDEPRIRNGLRKTLPWSEMGIEVVAEAENGKEALETAALICPDLMFVDINMPFMNGLELIEKLQAQNPDCLVIVISGHDEFAYAQQAVRLNVFDYLLKPVQKTELSAAVNKALEVLMKDRVELKHTQWMNHKLEFNALTMREEFLSKWITGQLTKEQFEEEWPFFQLHFHGQTSLLLLKPLSKVSVSAPNKIWDPSLLEFAIKNILNEMLPQLPVSAVFSVGKGRIAALTQISKLTVLRAIYQDFERTVMNYLGVSLLLSHAVVEQFEQVPASYEQLHQELLRESVLTPIVMMTKKYLETYYYKEDLSLSEVAEQMNVNATYLSKLLKRDLGKSFVDCLTDIRIKKAIQHLNDPTSKIYEIAQKVGYQSQHYFSHTFKKMTGVSPLEYRKRGEY</sequence>
<dbReference type="OrthoDB" id="342399at2"/>
<dbReference type="SMART" id="SM00448">
    <property type="entry name" value="REC"/>
    <property type="match status" value="1"/>
</dbReference>
<dbReference type="PROSITE" id="PS00041">
    <property type="entry name" value="HTH_ARAC_FAMILY_1"/>
    <property type="match status" value="1"/>
</dbReference>
<name>A0A1V4HLI9_9BACL</name>
<evidence type="ECO:0000256" key="6">
    <source>
        <dbReference type="ARBA" id="ARBA00023125"/>
    </source>
</evidence>
<dbReference type="InterPro" id="IPR020449">
    <property type="entry name" value="Tscrpt_reg_AraC-type_HTH"/>
</dbReference>
<gene>
    <name evidence="11" type="ORF">BC351_23585</name>
</gene>
<feature type="modified residue" description="4-aspartylphosphate" evidence="8">
    <location>
        <position position="55"/>
    </location>
</feature>
<evidence type="ECO:0008006" key="13">
    <source>
        <dbReference type="Google" id="ProtNLM"/>
    </source>
</evidence>
<evidence type="ECO:0000256" key="8">
    <source>
        <dbReference type="PROSITE-ProRule" id="PRU00169"/>
    </source>
</evidence>
<dbReference type="EMBL" id="MBTG01000010">
    <property type="protein sequence ID" value="OPH58351.1"/>
    <property type="molecule type" value="Genomic_DNA"/>
</dbReference>
<dbReference type="GO" id="GO:0043565">
    <property type="term" value="F:sequence-specific DNA binding"/>
    <property type="evidence" value="ECO:0007669"/>
    <property type="project" value="InterPro"/>
</dbReference>
<evidence type="ECO:0000313" key="12">
    <source>
        <dbReference type="Proteomes" id="UP000190626"/>
    </source>
</evidence>
<dbReference type="RefSeq" id="WP_158082058.1">
    <property type="nucleotide sequence ID" value="NZ_MBTG01000010.1"/>
</dbReference>
<evidence type="ECO:0000313" key="11">
    <source>
        <dbReference type="EMBL" id="OPH58351.1"/>
    </source>
</evidence>